<keyword evidence="3" id="KW-1185">Reference proteome</keyword>
<name>A0A0M5JCB2_9BACI</name>
<evidence type="ECO:0000259" key="1">
    <source>
        <dbReference type="PROSITE" id="PS51725"/>
    </source>
</evidence>
<organism evidence="2 3">
    <name type="scientific">Bacillus gobiensis</name>
    <dbReference type="NCBI Taxonomy" id="1441095"/>
    <lineage>
        <taxon>Bacteria</taxon>
        <taxon>Bacillati</taxon>
        <taxon>Bacillota</taxon>
        <taxon>Bacilli</taxon>
        <taxon>Bacillales</taxon>
        <taxon>Bacillaceae</taxon>
        <taxon>Bacillus</taxon>
    </lineage>
</organism>
<dbReference type="Gene3D" id="3.30.70.100">
    <property type="match status" value="1"/>
</dbReference>
<dbReference type="PATRIC" id="fig|1441095.3.peg.4295"/>
<reference evidence="3" key="1">
    <citation type="submission" date="2015-08" db="EMBL/GenBank/DDBJ databases">
        <title>Genome sequencing project for genomic taxonomy and phylogenomics of Bacillus-like bacteria.</title>
        <authorList>
            <person name="Liu B."/>
            <person name="Wang J."/>
            <person name="Zhu Y."/>
            <person name="Liu G."/>
            <person name="Chen Q."/>
            <person name="Chen Z."/>
            <person name="Lan J."/>
            <person name="Che J."/>
            <person name="Ge C."/>
            <person name="Shi H."/>
            <person name="Pan Z."/>
            <person name="Liu X."/>
        </authorList>
    </citation>
    <scope>NUCLEOTIDE SEQUENCE [LARGE SCALE GENOMIC DNA]</scope>
    <source>
        <strain evidence="3">FJAT-4402</strain>
    </source>
</reference>
<reference evidence="2 3" key="2">
    <citation type="journal article" date="2016" name="Int. J. Syst. Evol. Microbiol.">
        <title>Bacillus gobiensis sp. nov., isolated from a soil sample.</title>
        <authorList>
            <person name="Liu B."/>
            <person name="Liu G.H."/>
            <person name="Cetin S."/>
            <person name="Schumann P."/>
            <person name="Pan Z.Z."/>
            <person name="Chen Q.Q."/>
        </authorList>
    </citation>
    <scope>NUCLEOTIDE SEQUENCE [LARGE SCALE GENOMIC DNA]</scope>
    <source>
        <strain evidence="2 3">FJAT-4402</strain>
    </source>
</reference>
<feature type="domain" description="ABM" evidence="1">
    <location>
        <begin position="2"/>
        <end position="91"/>
    </location>
</feature>
<evidence type="ECO:0000313" key="2">
    <source>
        <dbReference type="EMBL" id="ALC83469.1"/>
    </source>
</evidence>
<dbReference type="PANTHER" id="PTHR33336:SF3">
    <property type="entry name" value="ABM DOMAIN-CONTAINING PROTEIN"/>
    <property type="match status" value="1"/>
</dbReference>
<dbReference type="GO" id="GO:0003824">
    <property type="term" value="F:catalytic activity"/>
    <property type="evidence" value="ECO:0007669"/>
    <property type="project" value="TreeGrafter"/>
</dbReference>
<dbReference type="Proteomes" id="UP000067625">
    <property type="component" value="Chromosome"/>
</dbReference>
<dbReference type="PANTHER" id="PTHR33336">
    <property type="entry name" value="QUINOL MONOOXYGENASE YGIN-RELATED"/>
    <property type="match status" value="1"/>
</dbReference>
<dbReference type="InterPro" id="IPR011008">
    <property type="entry name" value="Dimeric_a/b-barrel"/>
</dbReference>
<dbReference type="AlphaFoldDB" id="A0A0M5JCB2"/>
<sequence length="95" mass="11008">MIVIHAYMEVNPEKTEAFLNFVKPLVQASQQEPGNISYFLVQDVEVKNTFIMLEEWDTASDLEEHEKTPHFKSFSSQVGDYILSPLKVKKFTVQQ</sequence>
<dbReference type="RefSeq" id="WP_053605317.1">
    <property type="nucleotide sequence ID" value="NZ_CP012600.1"/>
</dbReference>
<dbReference type="STRING" id="1441095.AM592_19435"/>
<dbReference type="OrthoDB" id="287932at2"/>
<dbReference type="InterPro" id="IPR007138">
    <property type="entry name" value="ABM_dom"/>
</dbReference>
<evidence type="ECO:0000313" key="3">
    <source>
        <dbReference type="Proteomes" id="UP000067625"/>
    </source>
</evidence>
<dbReference type="PROSITE" id="PS51725">
    <property type="entry name" value="ABM"/>
    <property type="match status" value="1"/>
</dbReference>
<protein>
    <recommendedName>
        <fullName evidence="1">ABM domain-containing protein</fullName>
    </recommendedName>
</protein>
<proteinExistence type="predicted"/>
<dbReference type="SUPFAM" id="SSF54909">
    <property type="entry name" value="Dimeric alpha+beta barrel"/>
    <property type="match status" value="1"/>
</dbReference>
<dbReference type="Pfam" id="PF03992">
    <property type="entry name" value="ABM"/>
    <property type="match status" value="1"/>
</dbReference>
<dbReference type="InterPro" id="IPR050744">
    <property type="entry name" value="AI-2_Isomerase_LsrG"/>
</dbReference>
<gene>
    <name evidence="2" type="ORF">AM592_19435</name>
</gene>
<accession>A0A0M5JCB2</accession>
<dbReference type="EMBL" id="CP012600">
    <property type="protein sequence ID" value="ALC83469.1"/>
    <property type="molecule type" value="Genomic_DNA"/>
</dbReference>